<feature type="region of interest" description="Disordered" evidence="1">
    <location>
        <begin position="162"/>
        <end position="193"/>
    </location>
</feature>
<dbReference type="PANTHER" id="PTHR11439">
    <property type="entry name" value="GAG-POL-RELATED RETROTRANSPOSON"/>
    <property type="match status" value="1"/>
</dbReference>
<dbReference type="Pfam" id="PF13976">
    <property type="entry name" value="gag_pre-integrs"/>
    <property type="match status" value="1"/>
</dbReference>
<evidence type="ECO:0000313" key="6">
    <source>
        <dbReference type="Proteomes" id="UP001151760"/>
    </source>
</evidence>
<dbReference type="InterPro" id="IPR043502">
    <property type="entry name" value="DNA/RNA_pol_sf"/>
</dbReference>
<feature type="compositionally biased region" description="Polar residues" evidence="1">
    <location>
        <begin position="183"/>
        <end position="192"/>
    </location>
</feature>
<gene>
    <name evidence="5" type="ORF">Tco_1041504</name>
</gene>
<comment type="caution">
    <text evidence="5">The sequence shown here is derived from an EMBL/GenBank/DDBJ whole genome shotgun (WGS) entry which is preliminary data.</text>
</comment>
<dbReference type="Pfam" id="PF25597">
    <property type="entry name" value="SH3_retrovirus"/>
    <property type="match status" value="1"/>
</dbReference>
<evidence type="ECO:0000259" key="2">
    <source>
        <dbReference type="Pfam" id="PF07727"/>
    </source>
</evidence>
<dbReference type="InterPro" id="IPR025724">
    <property type="entry name" value="GAG-pre-integrase_dom"/>
</dbReference>
<sequence>MSLLKILKDLRLIKNTKTIGFISGIKMCHGCTKNHRLTLEYGLNPLQLCIVDSELKEEALRNKAILEGLINNDDESCNNGWRRWDGYEIANHDHEEREYEYEHEDEESCEVFDDHELPDLAERKEIDNVGGESTIWKSGSVGVLKLQDGLLTNTKNDRILQTRSSNEKNKVEVQSRKVKSKLNKQNSDSKNVYNEHVKHPIKDALALCSVCNECLFDTNHAMCLIDHVNSMNVRYKSASKKNKKIKEWKPTRKVFNSVGYKWKPTRRTFTIDGNACPLTRITANNKVPLRVPIPLEVVATEHVVTRVYTRRPKVPKSIPNSKPKVEKSMTANKWNPIHLGDLIVQLLHPLLLLLIGGYPNCFVVFGLRNNQVTKIIRHGDYEIGIVTISRVYYVEGLGHNVFFVGQFCDSYLEVAFRKHTCFVCNLEGVDLLSRSRGTNVYSLSIGDMMASSPICILSKATKTKSWLWHRRLSHLNFGALNHLAINGLVHGLPRLKFEKDHLCSACAMGKSTSSSLWMNTLGSHSNDSENLGKLQAKADIGIFIGYAPKNKACRIYIRHTQKIIKTIHVDFDELTAMASEQSRLEPALHEMNPATPSLGLVPNSPPSAPFVPPSRDEWDLVFRLMFNELFSHPARVAFPVPVEESLALVNRFTFLNNYAPISEHLSKWTKDHPLQDIISDPSRPVSTRLQLHKQALFCYYNAFLTLVEPKTYKDALTQSCWIKAMQEELHEFERLKVWELVPRPDKVMMDVKMEFLKCILRKEVYISQLDRFVDPNNPNHVYRLKKALYGLKQAPHAWYDLLSSFLLSQGFSKGTVDPTLFISKKDKDILLVQIYVDDIIFPSTTTELCDKYSKIICSKFKMSMMGKTSFFLGLQISQSPKGIFLNQSKYALESLKKYEMKSFDQVDTLMVEKSKLDEDTQGKAVDPTHYCGMVATLMYLTSNTPYLVYAVCMCARYQARPTEKHLHAIKRIFRYLRGTVNRGLWYSKDSGIALTAFADADYAGCQDTRRSTSGSMQLLGDRLVS</sequence>
<dbReference type="SUPFAM" id="SSF56672">
    <property type="entry name" value="DNA/RNA polymerases"/>
    <property type="match status" value="1"/>
</dbReference>
<feature type="domain" description="Retroviral polymerase SH3-like" evidence="4">
    <location>
        <begin position="527"/>
        <end position="576"/>
    </location>
</feature>
<name>A0ABQ5GI04_9ASTR</name>
<protein>
    <submittedName>
        <fullName evidence="5">Retrovirus-related pol polyprotein from transposon TNT 1-94</fullName>
    </submittedName>
</protein>
<dbReference type="EMBL" id="BQNB010018470">
    <property type="protein sequence ID" value="GJT74779.1"/>
    <property type="molecule type" value="Genomic_DNA"/>
</dbReference>
<evidence type="ECO:0000259" key="3">
    <source>
        <dbReference type="Pfam" id="PF13976"/>
    </source>
</evidence>
<feature type="domain" description="GAG-pre-integrase" evidence="3">
    <location>
        <begin position="439"/>
        <end position="511"/>
    </location>
</feature>
<reference evidence="5" key="1">
    <citation type="journal article" date="2022" name="Int. J. Mol. Sci.">
        <title>Draft Genome of Tanacetum Coccineum: Genomic Comparison of Closely Related Tanacetum-Family Plants.</title>
        <authorList>
            <person name="Yamashiro T."/>
            <person name="Shiraishi A."/>
            <person name="Nakayama K."/>
            <person name="Satake H."/>
        </authorList>
    </citation>
    <scope>NUCLEOTIDE SEQUENCE</scope>
</reference>
<dbReference type="Proteomes" id="UP001151760">
    <property type="component" value="Unassembled WGS sequence"/>
</dbReference>
<reference evidence="5" key="2">
    <citation type="submission" date="2022-01" db="EMBL/GenBank/DDBJ databases">
        <authorList>
            <person name="Yamashiro T."/>
            <person name="Shiraishi A."/>
            <person name="Satake H."/>
            <person name="Nakayama K."/>
        </authorList>
    </citation>
    <scope>NUCLEOTIDE SEQUENCE</scope>
</reference>
<dbReference type="InterPro" id="IPR013103">
    <property type="entry name" value="RVT_2"/>
</dbReference>
<dbReference type="PANTHER" id="PTHR11439:SF509">
    <property type="entry name" value="RNA-DIRECTED DNA POLYMERASE"/>
    <property type="match status" value="1"/>
</dbReference>
<organism evidence="5 6">
    <name type="scientific">Tanacetum coccineum</name>
    <dbReference type="NCBI Taxonomy" id="301880"/>
    <lineage>
        <taxon>Eukaryota</taxon>
        <taxon>Viridiplantae</taxon>
        <taxon>Streptophyta</taxon>
        <taxon>Embryophyta</taxon>
        <taxon>Tracheophyta</taxon>
        <taxon>Spermatophyta</taxon>
        <taxon>Magnoliopsida</taxon>
        <taxon>eudicotyledons</taxon>
        <taxon>Gunneridae</taxon>
        <taxon>Pentapetalae</taxon>
        <taxon>asterids</taxon>
        <taxon>campanulids</taxon>
        <taxon>Asterales</taxon>
        <taxon>Asteraceae</taxon>
        <taxon>Asteroideae</taxon>
        <taxon>Anthemideae</taxon>
        <taxon>Anthemidinae</taxon>
        <taxon>Tanacetum</taxon>
    </lineage>
</organism>
<evidence type="ECO:0000313" key="5">
    <source>
        <dbReference type="EMBL" id="GJT74779.1"/>
    </source>
</evidence>
<evidence type="ECO:0000259" key="4">
    <source>
        <dbReference type="Pfam" id="PF25597"/>
    </source>
</evidence>
<feature type="compositionally biased region" description="Basic and acidic residues" evidence="1">
    <location>
        <begin position="162"/>
        <end position="175"/>
    </location>
</feature>
<feature type="domain" description="Reverse transcriptase Ty1/copia-type" evidence="2">
    <location>
        <begin position="749"/>
        <end position="908"/>
    </location>
</feature>
<evidence type="ECO:0000256" key="1">
    <source>
        <dbReference type="SAM" id="MobiDB-lite"/>
    </source>
</evidence>
<dbReference type="Pfam" id="PF07727">
    <property type="entry name" value="RVT_2"/>
    <property type="match status" value="1"/>
</dbReference>
<accession>A0ABQ5GI04</accession>
<dbReference type="InterPro" id="IPR057670">
    <property type="entry name" value="SH3_retrovirus"/>
</dbReference>
<proteinExistence type="predicted"/>
<keyword evidence="6" id="KW-1185">Reference proteome</keyword>